<proteinExistence type="predicted"/>
<accession>A0A3M6UD82</accession>
<dbReference type="EMBL" id="RCHS01001736">
    <property type="protein sequence ID" value="RMX51621.1"/>
    <property type="molecule type" value="Genomic_DNA"/>
</dbReference>
<evidence type="ECO:0000313" key="2">
    <source>
        <dbReference type="Proteomes" id="UP000275408"/>
    </source>
</evidence>
<evidence type="ECO:0000313" key="1">
    <source>
        <dbReference type="EMBL" id="RMX51621.1"/>
    </source>
</evidence>
<dbReference type="AlphaFoldDB" id="A0A3M6UD82"/>
<comment type="caution">
    <text evidence="1">The sequence shown here is derived from an EMBL/GenBank/DDBJ whole genome shotgun (WGS) entry which is preliminary data.</text>
</comment>
<dbReference type="Proteomes" id="UP000275408">
    <property type="component" value="Unassembled WGS sequence"/>
</dbReference>
<feature type="non-terminal residue" evidence="1">
    <location>
        <position position="180"/>
    </location>
</feature>
<gene>
    <name evidence="1" type="ORF">pdam_00025429</name>
</gene>
<keyword evidence="2" id="KW-1185">Reference proteome</keyword>
<sequence length="180" mass="20486">MIFMVASFVGTVPHTVSITTKGNVVFADKEQCLIDFLSKFGRNPIKTTNLSTLANTGVNRDVSGKKGQTNKTRWQAGRIERNISKWASGGLSFPKTNGPIPYNIVLSHPERYEYPDKDNPGQTKKSYRERNAYYHVDPQCVKQRHPHFDASFLRIDNEIKSKLTKVPFDYLQLHQCQIGI</sequence>
<reference evidence="1 2" key="1">
    <citation type="journal article" date="2018" name="Sci. Rep.">
        <title>Comparative analysis of the Pocillopora damicornis genome highlights role of immune system in coral evolution.</title>
        <authorList>
            <person name="Cunning R."/>
            <person name="Bay R.A."/>
            <person name="Gillette P."/>
            <person name="Baker A.C."/>
            <person name="Traylor-Knowles N."/>
        </authorList>
    </citation>
    <scope>NUCLEOTIDE SEQUENCE [LARGE SCALE GENOMIC DNA]</scope>
    <source>
        <strain evidence="1">RSMAS</strain>
        <tissue evidence="1">Whole animal</tissue>
    </source>
</reference>
<name>A0A3M6UD82_POCDA</name>
<organism evidence="1 2">
    <name type="scientific">Pocillopora damicornis</name>
    <name type="common">Cauliflower coral</name>
    <name type="synonym">Millepora damicornis</name>
    <dbReference type="NCBI Taxonomy" id="46731"/>
    <lineage>
        <taxon>Eukaryota</taxon>
        <taxon>Metazoa</taxon>
        <taxon>Cnidaria</taxon>
        <taxon>Anthozoa</taxon>
        <taxon>Hexacorallia</taxon>
        <taxon>Scleractinia</taxon>
        <taxon>Astrocoeniina</taxon>
        <taxon>Pocilloporidae</taxon>
        <taxon>Pocillopora</taxon>
    </lineage>
</organism>
<protein>
    <submittedName>
        <fullName evidence="1">Uncharacterized protein</fullName>
    </submittedName>
</protein>